<dbReference type="Proteomes" id="UP000287651">
    <property type="component" value="Unassembled WGS sequence"/>
</dbReference>
<gene>
    <name evidence="1" type="ORF">B296_00057931</name>
</gene>
<dbReference type="AlphaFoldDB" id="A0A426XPA6"/>
<name>A0A426XPA6_ENSVE</name>
<evidence type="ECO:0000313" key="1">
    <source>
        <dbReference type="EMBL" id="RRT41294.1"/>
    </source>
</evidence>
<proteinExistence type="predicted"/>
<sequence>MCHVTWPQGRQDPLVLRHLIEHLAWYTQLEGGSTISVPLLLLPKPISLTSLIFVFLKSYHSVPAWWRTILKLNATWPGPRSPGCIKLMGGGAQQGSAAPPTAVDVAKCFEERWGSRESEQRVDWSVFRPNDSDRRAAATSVYPVNAVR</sequence>
<organism evidence="1 2">
    <name type="scientific">Ensete ventricosum</name>
    <name type="common">Abyssinian banana</name>
    <name type="synonym">Musa ensete</name>
    <dbReference type="NCBI Taxonomy" id="4639"/>
    <lineage>
        <taxon>Eukaryota</taxon>
        <taxon>Viridiplantae</taxon>
        <taxon>Streptophyta</taxon>
        <taxon>Embryophyta</taxon>
        <taxon>Tracheophyta</taxon>
        <taxon>Spermatophyta</taxon>
        <taxon>Magnoliopsida</taxon>
        <taxon>Liliopsida</taxon>
        <taxon>Zingiberales</taxon>
        <taxon>Musaceae</taxon>
        <taxon>Ensete</taxon>
    </lineage>
</organism>
<protein>
    <submittedName>
        <fullName evidence="1">Uncharacterized protein</fullName>
    </submittedName>
</protein>
<dbReference type="EMBL" id="AMZH03018686">
    <property type="protein sequence ID" value="RRT41294.1"/>
    <property type="molecule type" value="Genomic_DNA"/>
</dbReference>
<evidence type="ECO:0000313" key="2">
    <source>
        <dbReference type="Proteomes" id="UP000287651"/>
    </source>
</evidence>
<accession>A0A426XPA6</accession>
<comment type="caution">
    <text evidence="1">The sequence shown here is derived from an EMBL/GenBank/DDBJ whole genome shotgun (WGS) entry which is preliminary data.</text>
</comment>
<reference evidence="1 2" key="1">
    <citation type="journal article" date="2014" name="Agronomy (Basel)">
        <title>A Draft Genome Sequence for Ensete ventricosum, the Drought-Tolerant Tree Against Hunger.</title>
        <authorList>
            <person name="Harrison J."/>
            <person name="Moore K.A."/>
            <person name="Paszkiewicz K."/>
            <person name="Jones T."/>
            <person name="Grant M."/>
            <person name="Ambacheew D."/>
            <person name="Muzemil S."/>
            <person name="Studholme D.J."/>
        </authorList>
    </citation>
    <scope>NUCLEOTIDE SEQUENCE [LARGE SCALE GENOMIC DNA]</scope>
</reference>